<dbReference type="AlphaFoldDB" id="A0A2P6M7W6"/>
<dbReference type="OrthoDB" id="5974463at2"/>
<proteinExistence type="predicted"/>
<dbReference type="PANTHER" id="PTHR43591:SF24">
    <property type="entry name" value="2-METHOXY-6-POLYPRENYL-1,4-BENZOQUINOL METHYLASE, MITOCHONDRIAL"/>
    <property type="match status" value="1"/>
</dbReference>
<reference evidence="2 3" key="1">
    <citation type="submission" date="2018-03" db="EMBL/GenBank/DDBJ databases">
        <title>Arenimonas caeni sp. nov., isolated from activated sludge.</title>
        <authorList>
            <person name="Liu H."/>
        </authorList>
    </citation>
    <scope>NUCLEOTIDE SEQUENCE [LARGE SCALE GENOMIC DNA]</scope>
    <source>
        <strain evidence="3">z29</strain>
    </source>
</reference>
<dbReference type="RefSeq" id="WP_106990847.1">
    <property type="nucleotide sequence ID" value="NZ_KZ679092.1"/>
</dbReference>
<dbReference type="InterPro" id="IPR029063">
    <property type="entry name" value="SAM-dependent_MTases_sf"/>
</dbReference>
<dbReference type="Gene3D" id="3.40.50.150">
    <property type="entry name" value="Vaccinia Virus protein VP39"/>
    <property type="match status" value="1"/>
</dbReference>
<organism evidence="2 3">
    <name type="scientific">Arenimonas caeni</name>
    <dbReference type="NCBI Taxonomy" id="2058085"/>
    <lineage>
        <taxon>Bacteria</taxon>
        <taxon>Pseudomonadati</taxon>
        <taxon>Pseudomonadota</taxon>
        <taxon>Gammaproteobacteria</taxon>
        <taxon>Lysobacterales</taxon>
        <taxon>Lysobacteraceae</taxon>
        <taxon>Arenimonas</taxon>
    </lineage>
</organism>
<feature type="domain" description="Methyltransferase" evidence="1">
    <location>
        <begin position="55"/>
        <end position="151"/>
    </location>
</feature>
<dbReference type="EMBL" id="PVLF01000014">
    <property type="protein sequence ID" value="PRH82089.1"/>
    <property type="molecule type" value="Genomic_DNA"/>
</dbReference>
<evidence type="ECO:0000313" key="2">
    <source>
        <dbReference type="EMBL" id="PRH82089.1"/>
    </source>
</evidence>
<name>A0A2P6M7W6_9GAMM</name>
<gene>
    <name evidence="2" type="ORF">C6N40_09840</name>
</gene>
<dbReference type="GO" id="GO:0008168">
    <property type="term" value="F:methyltransferase activity"/>
    <property type="evidence" value="ECO:0007669"/>
    <property type="project" value="TreeGrafter"/>
</dbReference>
<protein>
    <recommendedName>
        <fullName evidence="1">Methyltransferase domain-containing protein</fullName>
    </recommendedName>
</protein>
<dbReference type="SUPFAM" id="SSF53335">
    <property type="entry name" value="S-adenosyl-L-methionine-dependent methyltransferases"/>
    <property type="match status" value="1"/>
</dbReference>
<evidence type="ECO:0000259" key="1">
    <source>
        <dbReference type="Pfam" id="PF13649"/>
    </source>
</evidence>
<dbReference type="Pfam" id="PF13649">
    <property type="entry name" value="Methyltransf_25"/>
    <property type="match status" value="1"/>
</dbReference>
<dbReference type="Proteomes" id="UP000241736">
    <property type="component" value="Unassembled WGS sequence"/>
</dbReference>
<dbReference type="PANTHER" id="PTHR43591">
    <property type="entry name" value="METHYLTRANSFERASE"/>
    <property type="match status" value="1"/>
</dbReference>
<accession>A0A2P6M7W6</accession>
<dbReference type="InterPro" id="IPR041698">
    <property type="entry name" value="Methyltransf_25"/>
</dbReference>
<comment type="caution">
    <text evidence="2">The sequence shown here is derived from an EMBL/GenBank/DDBJ whole genome shotgun (WGS) entry which is preliminary data.</text>
</comment>
<dbReference type="CDD" id="cd02440">
    <property type="entry name" value="AdoMet_MTases"/>
    <property type="match status" value="1"/>
</dbReference>
<sequence>MDAHDPRQRRRDVWSRYWAAGALHSCGQTFEGNYPGSIRDFWAGAFGPLAGGARVLDIATGNGPVPRLLLDLRPGASVACDAIDLARVAPAWLDALPGEDRGRIHFHPGIEAESLPFEDGRFDLVVSQYGLEYSDTKRSVPELLRVLAPGGRVRLLVHHAGSRPVQLAREELGHIDWLQAPGGYFDAALAMLAPMALAATPEGRRALAADPAAARARAGFDDARLRLQQRMDASDCPDVLAEVAEAVVGAFQASQAGGAVRGIEVLDALRARLADSRVRLVELVDCARDEAGIAALCAALAAGGRPAARAEPITFDGHLMAWAVSAG</sequence>
<evidence type="ECO:0000313" key="3">
    <source>
        <dbReference type="Proteomes" id="UP000241736"/>
    </source>
</evidence>
<keyword evidence="3" id="KW-1185">Reference proteome</keyword>